<name>A0ABS2U667_9LEPT</name>
<dbReference type="EMBL" id="JAFFPU010000006">
    <property type="protein sequence ID" value="MBM9575864.1"/>
    <property type="molecule type" value="Genomic_DNA"/>
</dbReference>
<gene>
    <name evidence="2" type="ORF">JWG45_01740</name>
</gene>
<organism evidence="2 3">
    <name type="scientific">Leptospira ainlahdjerensis</name>
    <dbReference type="NCBI Taxonomy" id="2810033"/>
    <lineage>
        <taxon>Bacteria</taxon>
        <taxon>Pseudomonadati</taxon>
        <taxon>Spirochaetota</taxon>
        <taxon>Spirochaetia</taxon>
        <taxon>Leptospirales</taxon>
        <taxon>Leptospiraceae</taxon>
        <taxon>Leptospira</taxon>
    </lineage>
</organism>
<comment type="caution">
    <text evidence="2">The sequence shown here is derived from an EMBL/GenBank/DDBJ whole genome shotgun (WGS) entry which is preliminary data.</text>
</comment>
<sequence>MMVSVDGYFEGPNKEIDWHLVDDEFNEYAFDFLNQIDTLLFGRITYELMENYWTSEEAIENDPQVAQRMNDVEKVVVSRTLKNPKWKNSKLIQGDLEKEIRKIKQQTGKNIAIFGSSDLTLPLIRAGLIDEFRILINPILLGKGKSLFQGLPEAQKLKLEQTKIFKSGNVFLSYRPI</sequence>
<evidence type="ECO:0000259" key="1">
    <source>
        <dbReference type="Pfam" id="PF01872"/>
    </source>
</evidence>
<dbReference type="Proteomes" id="UP000724686">
    <property type="component" value="Unassembled WGS sequence"/>
</dbReference>
<keyword evidence="3" id="KW-1185">Reference proteome</keyword>
<dbReference type="Gene3D" id="3.40.430.10">
    <property type="entry name" value="Dihydrofolate Reductase, subunit A"/>
    <property type="match status" value="1"/>
</dbReference>
<dbReference type="InterPro" id="IPR002734">
    <property type="entry name" value="RibDG_C"/>
</dbReference>
<reference evidence="2 3" key="1">
    <citation type="submission" date="2021-02" db="EMBL/GenBank/DDBJ databases">
        <title>Leptospira ainlahdjerensis sp. nov., Leptospira ainazelensis sp. nov., Leptospira abararensis sp. nov. and Leptospira chreensis sp. nov., four new species isolated from water sources in Algeria.</title>
        <authorList>
            <person name="Amara Korba A."/>
            <person name="Kainiu M."/>
            <person name="Vincent A.T."/>
            <person name="Mariet J.-F."/>
            <person name="Veyrier F.J."/>
            <person name="Goarant C."/>
            <person name="Picardeau M."/>
        </authorList>
    </citation>
    <scope>NUCLEOTIDE SEQUENCE [LARGE SCALE GENOMIC DNA]</scope>
    <source>
        <strain evidence="2 3">201903070</strain>
    </source>
</reference>
<dbReference type="SUPFAM" id="SSF53597">
    <property type="entry name" value="Dihydrofolate reductase-like"/>
    <property type="match status" value="1"/>
</dbReference>
<evidence type="ECO:0000313" key="3">
    <source>
        <dbReference type="Proteomes" id="UP000724686"/>
    </source>
</evidence>
<feature type="domain" description="Bacterial bifunctional deaminase-reductase C-terminal" evidence="1">
    <location>
        <begin position="1"/>
        <end position="170"/>
    </location>
</feature>
<proteinExistence type="predicted"/>
<accession>A0ABS2U667</accession>
<evidence type="ECO:0000313" key="2">
    <source>
        <dbReference type="EMBL" id="MBM9575864.1"/>
    </source>
</evidence>
<dbReference type="PANTHER" id="PTHR38011">
    <property type="entry name" value="DIHYDROFOLATE REDUCTASE FAMILY PROTEIN (AFU_ORTHOLOGUE AFUA_8G06820)"/>
    <property type="match status" value="1"/>
</dbReference>
<dbReference type="Pfam" id="PF01872">
    <property type="entry name" value="RibD_C"/>
    <property type="match status" value="1"/>
</dbReference>
<dbReference type="InterPro" id="IPR024072">
    <property type="entry name" value="DHFR-like_dom_sf"/>
</dbReference>
<dbReference type="InterPro" id="IPR050765">
    <property type="entry name" value="Riboflavin_Biosynth_HTPR"/>
</dbReference>
<protein>
    <submittedName>
        <fullName evidence="2">Dihydrofolate reductase</fullName>
    </submittedName>
</protein>
<dbReference type="PANTHER" id="PTHR38011:SF11">
    <property type="entry name" value="2,5-DIAMINO-6-RIBOSYLAMINO-4(3H)-PYRIMIDINONE 5'-PHOSPHATE REDUCTASE"/>
    <property type="match status" value="1"/>
</dbReference>